<name>A0AAW8NGP6_9GAMM</name>
<organism evidence="4 6">
    <name type="scientific">Shewanella fidelis</name>
    <dbReference type="NCBI Taxonomy" id="173509"/>
    <lineage>
        <taxon>Bacteria</taxon>
        <taxon>Pseudomonadati</taxon>
        <taxon>Pseudomonadota</taxon>
        <taxon>Gammaproteobacteria</taxon>
        <taxon>Alteromonadales</taxon>
        <taxon>Shewanellaceae</taxon>
        <taxon>Shewanella</taxon>
    </lineage>
</organism>
<dbReference type="PANTHER" id="PTHR35527">
    <property type="entry name" value="CHOLOYLGLYCINE HYDROLASE"/>
    <property type="match status" value="1"/>
</dbReference>
<gene>
    <name evidence="4" type="ORF">OS133_02325</name>
    <name evidence="5" type="ORF">OS134_15760</name>
</gene>
<dbReference type="InterPro" id="IPR052193">
    <property type="entry name" value="Peptidase_C59"/>
</dbReference>
<evidence type="ECO:0000313" key="4">
    <source>
        <dbReference type="EMBL" id="MDR8522533.1"/>
    </source>
</evidence>
<evidence type="ECO:0000256" key="2">
    <source>
        <dbReference type="ARBA" id="ARBA00022801"/>
    </source>
</evidence>
<dbReference type="InterPro" id="IPR029055">
    <property type="entry name" value="Ntn_hydrolases_N"/>
</dbReference>
<dbReference type="GO" id="GO:0016787">
    <property type="term" value="F:hydrolase activity"/>
    <property type="evidence" value="ECO:0007669"/>
    <property type="project" value="UniProtKB-KW"/>
</dbReference>
<evidence type="ECO:0000313" key="7">
    <source>
        <dbReference type="Proteomes" id="UP001271263"/>
    </source>
</evidence>
<keyword evidence="7" id="KW-1185">Reference proteome</keyword>
<dbReference type="Proteomes" id="UP001259340">
    <property type="component" value="Unassembled WGS sequence"/>
</dbReference>
<dbReference type="SUPFAM" id="SSF56235">
    <property type="entry name" value="N-terminal nucleophile aminohydrolases (Ntn hydrolases)"/>
    <property type="match status" value="1"/>
</dbReference>
<sequence>MCLRVLNNLNNDYPVTGRNMNWFRPIEANLFQFPKGLHKQGLSLAKASKLQLDPSMIFNWQSKFASVVTMMGDEEQGFATVDGMNAEGLVVNVLYDTPATYGKPNYQDKHSNISILRWPQYILDCFKNVTQVIKYAESNSLQLIREKIPEGAGAKELRQDKIHLAVSDAAGRSAVIEIKKGKLSVYAGKENQIVTNEPDYPTQLAILTYWQYLWGKTKPAIATPIFTAPGGISPTQSFERAAFYLTLSQAVENHDDVIAQTRAFMANGAIPFAFNPSQKQYATCTRWTNLAVHKAGQYSFINPLNMMPVWLRVSADIANCAKVKLISVNTELQIVDNHRELQGDMLSYLQPCKEPYKS</sequence>
<comment type="similarity">
    <text evidence="1">Belongs to the peptidase C59 family.</text>
</comment>
<keyword evidence="2 4" id="KW-0378">Hydrolase</keyword>
<proteinExistence type="inferred from homology"/>
<evidence type="ECO:0000313" key="5">
    <source>
        <dbReference type="EMBL" id="MDW4825525.1"/>
    </source>
</evidence>
<evidence type="ECO:0000313" key="6">
    <source>
        <dbReference type="Proteomes" id="UP001259340"/>
    </source>
</evidence>
<feature type="domain" description="Choloylglycine hydrolase/NAAA C-terminal" evidence="3">
    <location>
        <begin position="2"/>
        <end position="300"/>
    </location>
</feature>
<dbReference type="AlphaFoldDB" id="A0AAW8NGP6"/>
<evidence type="ECO:0000256" key="1">
    <source>
        <dbReference type="ARBA" id="ARBA00006625"/>
    </source>
</evidence>
<dbReference type="RefSeq" id="WP_310653867.1">
    <property type="nucleotide sequence ID" value="NZ_JAPMLA010000007.1"/>
</dbReference>
<dbReference type="PANTHER" id="PTHR35527:SF2">
    <property type="entry name" value="HYDROLASE"/>
    <property type="match status" value="1"/>
</dbReference>
<comment type="caution">
    <text evidence="4">The sequence shown here is derived from an EMBL/GenBank/DDBJ whole genome shotgun (WGS) entry which is preliminary data.</text>
</comment>
<evidence type="ECO:0000259" key="3">
    <source>
        <dbReference type="Pfam" id="PF02275"/>
    </source>
</evidence>
<dbReference type="EMBL" id="JAPMLE010000001">
    <property type="protein sequence ID" value="MDR8522533.1"/>
    <property type="molecule type" value="Genomic_DNA"/>
</dbReference>
<dbReference type="Gene3D" id="3.60.60.10">
    <property type="entry name" value="Penicillin V Acylase, Chain A"/>
    <property type="match status" value="1"/>
</dbReference>
<dbReference type="InterPro" id="IPR029132">
    <property type="entry name" value="CBAH/NAAA_C"/>
</dbReference>
<dbReference type="Pfam" id="PF02275">
    <property type="entry name" value="CBAH"/>
    <property type="match status" value="1"/>
</dbReference>
<protein>
    <submittedName>
        <fullName evidence="4">Linear amide C-N hydrolase</fullName>
    </submittedName>
</protein>
<reference evidence="4" key="2">
    <citation type="submission" date="2022-11" db="EMBL/GenBank/DDBJ databases">
        <title>Prophages regulate Shewanella fidelis motility and biofilm formation: implications for gut colonization dynamics in Ciona robusta.</title>
        <authorList>
            <person name="Natarajan O."/>
            <person name="Gibboney S.L."/>
            <person name="Young M.N."/>
            <person name="Lim S.J."/>
            <person name="Pluta N."/>
            <person name="Atkinson C.G.F."/>
            <person name="Leigh B.A."/>
            <person name="Liberti A."/>
            <person name="Kees E."/>
            <person name="Breitbart M."/>
            <person name="Gralnick J."/>
            <person name="Dishaw L.J."/>
        </authorList>
    </citation>
    <scope>NUCLEOTIDE SEQUENCE</scope>
    <source>
        <strain evidence="4">3313</strain>
    </source>
</reference>
<reference evidence="5 7" key="1">
    <citation type="journal article" date="2022" name="bioRxiv">
        <title>Prophages regulate Shewanella fidelis 3313 motility and biofilm formation: implications for gut colonization dynamics in Ciona robusta.</title>
        <authorList>
            <person name="Natarajan O."/>
            <person name="Gibboney S.L."/>
            <person name="Young M.N."/>
            <person name="Lim S.J."/>
            <person name="Pluta N."/>
            <person name="Atkinson C.G."/>
            <person name="Leigh B.A."/>
            <person name="Liberti A."/>
            <person name="Kees E.D."/>
            <person name="Breitbart M."/>
            <person name="Gralnick J.A."/>
            <person name="Dishaw L.J."/>
        </authorList>
    </citation>
    <scope>NUCLEOTIDE SEQUENCE [LARGE SCALE GENOMIC DNA]</scope>
    <source>
        <strain evidence="5 7">JG4066</strain>
    </source>
</reference>
<accession>A0AAW8NGP6</accession>
<dbReference type="Proteomes" id="UP001271263">
    <property type="component" value="Unassembled WGS sequence"/>
</dbReference>
<dbReference type="EMBL" id="JAPMLD010000007">
    <property type="protein sequence ID" value="MDW4825525.1"/>
    <property type="molecule type" value="Genomic_DNA"/>
</dbReference>